<name>A0ABV6JPH9_9PROT</name>
<feature type="domain" description="D-isomer specific 2-hydroxyacid dehydrogenase NAD-binding" evidence="3">
    <location>
        <begin position="105"/>
        <end position="277"/>
    </location>
</feature>
<dbReference type="RefSeq" id="WP_377043349.1">
    <property type="nucleotide sequence ID" value="NZ_JBHLUN010000004.1"/>
</dbReference>
<dbReference type="SUPFAM" id="SSF52283">
    <property type="entry name" value="Formate/glycerate dehydrogenase catalytic domain-like"/>
    <property type="match status" value="1"/>
</dbReference>
<keyword evidence="1" id="KW-0560">Oxidoreductase</keyword>
<dbReference type="Pfam" id="PF02826">
    <property type="entry name" value="2-Hacid_dh_C"/>
    <property type="match status" value="1"/>
</dbReference>
<evidence type="ECO:0000256" key="2">
    <source>
        <dbReference type="ARBA" id="ARBA00023027"/>
    </source>
</evidence>
<evidence type="ECO:0000313" key="4">
    <source>
        <dbReference type="EMBL" id="MFC0407628.1"/>
    </source>
</evidence>
<keyword evidence="2" id="KW-0520">NAD</keyword>
<comment type="caution">
    <text evidence="4">The sequence shown here is derived from an EMBL/GenBank/DDBJ whole genome shotgun (WGS) entry which is preliminary data.</text>
</comment>
<sequence>MTVLLCGDMDAAEYAEWGRHLRAYLPARETLVLATEDFDPAAVEVAFAANPPPGTLARLPRLRFIQSLWAGVDRLLRDPDLPRDIPVARLVNPAMTEAMVESAAAAVLFLHRQYPAYAAQAARGEWHQRVQPLARERRVGVLGLGELGGATARALAGLGFAVRGWSRRPKQVEGVACLHGAAGLGRMLDGTEILVNLLPLTAETAGILGRDTFARLARGGGVVNLARGGHLDEAALWEALDSGQVGHAVLDVFATEPLPPEHPFWRHPAVTVFPHVAAYSHPETAAAIACRNLTRFRAGERPEALLDLGRGY</sequence>
<dbReference type="SUPFAM" id="SSF51735">
    <property type="entry name" value="NAD(P)-binding Rossmann-fold domains"/>
    <property type="match status" value="1"/>
</dbReference>
<dbReference type="PANTHER" id="PTHR43333:SF1">
    <property type="entry name" value="D-ISOMER SPECIFIC 2-HYDROXYACID DEHYDROGENASE NAD-BINDING DOMAIN-CONTAINING PROTEIN"/>
    <property type="match status" value="1"/>
</dbReference>
<proteinExistence type="predicted"/>
<reference evidence="4 5" key="1">
    <citation type="submission" date="2024-09" db="EMBL/GenBank/DDBJ databases">
        <authorList>
            <person name="Sun Q."/>
            <person name="Mori K."/>
        </authorList>
    </citation>
    <scope>NUCLEOTIDE SEQUENCE [LARGE SCALE GENOMIC DNA]</scope>
    <source>
        <strain evidence="4 5">TBRC 5777</strain>
    </source>
</reference>
<gene>
    <name evidence="4" type="ORF">ACFFGY_05165</name>
</gene>
<dbReference type="PANTHER" id="PTHR43333">
    <property type="entry name" value="2-HACID_DH_C DOMAIN-CONTAINING PROTEIN"/>
    <property type="match status" value="1"/>
</dbReference>
<evidence type="ECO:0000256" key="1">
    <source>
        <dbReference type="ARBA" id="ARBA00023002"/>
    </source>
</evidence>
<evidence type="ECO:0000313" key="5">
    <source>
        <dbReference type="Proteomes" id="UP001589865"/>
    </source>
</evidence>
<dbReference type="CDD" id="cd12164">
    <property type="entry name" value="GDH_like_2"/>
    <property type="match status" value="1"/>
</dbReference>
<dbReference type="Gene3D" id="3.40.50.720">
    <property type="entry name" value="NAD(P)-binding Rossmann-like Domain"/>
    <property type="match status" value="2"/>
</dbReference>
<dbReference type="InterPro" id="IPR006140">
    <property type="entry name" value="D-isomer_DH_NAD-bd"/>
</dbReference>
<dbReference type="EMBL" id="JBHLUN010000004">
    <property type="protein sequence ID" value="MFC0407628.1"/>
    <property type="molecule type" value="Genomic_DNA"/>
</dbReference>
<accession>A0ABV6JPH9</accession>
<protein>
    <submittedName>
        <fullName evidence="4">2-hydroxyacid dehydrogenase</fullName>
    </submittedName>
</protein>
<organism evidence="4 5">
    <name type="scientific">Roseomonas elaeocarpi</name>
    <dbReference type="NCBI Taxonomy" id="907779"/>
    <lineage>
        <taxon>Bacteria</taxon>
        <taxon>Pseudomonadati</taxon>
        <taxon>Pseudomonadota</taxon>
        <taxon>Alphaproteobacteria</taxon>
        <taxon>Acetobacterales</taxon>
        <taxon>Roseomonadaceae</taxon>
        <taxon>Roseomonas</taxon>
    </lineage>
</organism>
<keyword evidence="5" id="KW-1185">Reference proteome</keyword>
<dbReference type="InterPro" id="IPR036291">
    <property type="entry name" value="NAD(P)-bd_dom_sf"/>
</dbReference>
<evidence type="ECO:0000259" key="3">
    <source>
        <dbReference type="Pfam" id="PF02826"/>
    </source>
</evidence>
<dbReference type="Proteomes" id="UP001589865">
    <property type="component" value="Unassembled WGS sequence"/>
</dbReference>